<keyword evidence="3" id="KW-1185">Reference proteome</keyword>
<dbReference type="InterPro" id="IPR001810">
    <property type="entry name" value="F-box_dom"/>
</dbReference>
<evidence type="ECO:0000259" key="1">
    <source>
        <dbReference type="Pfam" id="PF12937"/>
    </source>
</evidence>
<dbReference type="EMBL" id="KV425626">
    <property type="protein sequence ID" value="KZT20083.1"/>
    <property type="molecule type" value="Genomic_DNA"/>
</dbReference>
<dbReference type="OrthoDB" id="2269034at2759"/>
<dbReference type="InParanoid" id="A0A165NTE3"/>
<dbReference type="AlphaFoldDB" id="A0A165NTE3"/>
<protein>
    <recommendedName>
        <fullName evidence="1">F-box domain-containing protein</fullName>
    </recommendedName>
</protein>
<dbReference type="Proteomes" id="UP000076761">
    <property type="component" value="Unassembled WGS sequence"/>
</dbReference>
<feature type="non-terminal residue" evidence="2">
    <location>
        <position position="1"/>
    </location>
</feature>
<dbReference type="Pfam" id="PF12937">
    <property type="entry name" value="F-box-like"/>
    <property type="match status" value="1"/>
</dbReference>
<sequence>IRHLPPELLSDIFFKCLSKDTFLLPNPKRLGPPLLAQVCKHWRDTAIGTPSLWTSLRI</sequence>
<feature type="domain" description="F-box" evidence="1">
    <location>
        <begin position="1"/>
        <end position="57"/>
    </location>
</feature>
<name>A0A165NTE3_9AGAM</name>
<proteinExistence type="predicted"/>
<evidence type="ECO:0000313" key="3">
    <source>
        <dbReference type="Proteomes" id="UP000076761"/>
    </source>
</evidence>
<dbReference type="InterPro" id="IPR036047">
    <property type="entry name" value="F-box-like_dom_sf"/>
</dbReference>
<reference evidence="2 3" key="1">
    <citation type="journal article" date="2016" name="Mol. Biol. Evol.">
        <title>Comparative Genomics of Early-Diverging Mushroom-Forming Fungi Provides Insights into the Origins of Lignocellulose Decay Capabilities.</title>
        <authorList>
            <person name="Nagy L.G."/>
            <person name="Riley R."/>
            <person name="Tritt A."/>
            <person name="Adam C."/>
            <person name="Daum C."/>
            <person name="Floudas D."/>
            <person name="Sun H."/>
            <person name="Yadav J.S."/>
            <person name="Pangilinan J."/>
            <person name="Larsson K.H."/>
            <person name="Matsuura K."/>
            <person name="Barry K."/>
            <person name="Labutti K."/>
            <person name="Kuo R."/>
            <person name="Ohm R.A."/>
            <person name="Bhattacharya S.S."/>
            <person name="Shirouzu T."/>
            <person name="Yoshinaga Y."/>
            <person name="Martin F.M."/>
            <person name="Grigoriev I.V."/>
            <person name="Hibbett D.S."/>
        </authorList>
    </citation>
    <scope>NUCLEOTIDE SEQUENCE [LARGE SCALE GENOMIC DNA]</scope>
    <source>
        <strain evidence="2 3">HHB14362 ss-1</strain>
    </source>
</reference>
<evidence type="ECO:0000313" key="2">
    <source>
        <dbReference type="EMBL" id="KZT20083.1"/>
    </source>
</evidence>
<organism evidence="2 3">
    <name type="scientific">Neolentinus lepideus HHB14362 ss-1</name>
    <dbReference type="NCBI Taxonomy" id="1314782"/>
    <lineage>
        <taxon>Eukaryota</taxon>
        <taxon>Fungi</taxon>
        <taxon>Dikarya</taxon>
        <taxon>Basidiomycota</taxon>
        <taxon>Agaricomycotina</taxon>
        <taxon>Agaricomycetes</taxon>
        <taxon>Gloeophyllales</taxon>
        <taxon>Gloeophyllaceae</taxon>
        <taxon>Neolentinus</taxon>
    </lineage>
</organism>
<gene>
    <name evidence="2" type="ORF">NEOLEDRAFT_1021599</name>
</gene>
<dbReference type="Gene3D" id="1.20.1280.50">
    <property type="match status" value="1"/>
</dbReference>
<accession>A0A165NTE3</accession>
<dbReference type="SUPFAM" id="SSF81383">
    <property type="entry name" value="F-box domain"/>
    <property type="match status" value="1"/>
</dbReference>
<feature type="non-terminal residue" evidence="2">
    <location>
        <position position="58"/>
    </location>
</feature>